<keyword evidence="2" id="KW-0645">Protease</keyword>
<dbReference type="Gene3D" id="2.120.10.30">
    <property type="entry name" value="TolB, C-terminal domain"/>
    <property type="match status" value="1"/>
</dbReference>
<dbReference type="InterPro" id="IPR011042">
    <property type="entry name" value="6-blade_b-propeller_TolB-like"/>
</dbReference>
<dbReference type="EMBL" id="CP013023">
    <property type="protein sequence ID" value="ANF98856.1"/>
    <property type="molecule type" value="Genomic_DNA"/>
</dbReference>
<dbReference type="GO" id="GO:0004177">
    <property type="term" value="F:aminopeptidase activity"/>
    <property type="evidence" value="ECO:0007669"/>
    <property type="project" value="UniProtKB-KW"/>
</dbReference>
<reference evidence="2 3" key="2">
    <citation type="journal article" date="2016" name="Int. J. Syst. Evol. Microbiol.">
        <title>Paenibacillus bovis sp. nov., isolated from raw yak (Bos grunniens) milk.</title>
        <authorList>
            <person name="Gao C."/>
            <person name="Han J."/>
            <person name="Liu Z."/>
            <person name="Xu X."/>
            <person name="Hang F."/>
            <person name="Wu Z."/>
        </authorList>
    </citation>
    <scope>NUCLEOTIDE SEQUENCE [LARGE SCALE GENOMIC DNA]</scope>
    <source>
        <strain evidence="2 3">BD3526</strain>
    </source>
</reference>
<organism evidence="2 3">
    <name type="scientific">Paenibacillus bovis</name>
    <dbReference type="NCBI Taxonomy" id="1616788"/>
    <lineage>
        <taxon>Bacteria</taxon>
        <taxon>Bacillati</taxon>
        <taxon>Bacillota</taxon>
        <taxon>Bacilli</taxon>
        <taxon>Bacillales</taxon>
        <taxon>Paenibacillaceae</taxon>
        <taxon>Paenibacillus</taxon>
    </lineage>
</organism>
<protein>
    <submittedName>
        <fullName evidence="2">Dipeptidyl aminopeptidase</fullName>
    </submittedName>
</protein>
<evidence type="ECO:0000256" key="1">
    <source>
        <dbReference type="ARBA" id="ARBA00009820"/>
    </source>
</evidence>
<name>A0A172ZMI8_9BACL</name>
<keyword evidence="3" id="KW-1185">Reference proteome</keyword>
<dbReference type="STRING" id="1616788.AR543_15610"/>
<dbReference type="Pfam" id="PF07676">
    <property type="entry name" value="PD40"/>
    <property type="match status" value="1"/>
</dbReference>
<dbReference type="Proteomes" id="UP000078148">
    <property type="component" value="Chromosome"/>
</dbReference>
<dbReference type="AlphaFoldDB" id="A0A172ZMI8"/>
<dbReference type="Gene3D" id="2.120.10.60">
    <property type="entry name" value="Tricorn protease N-terminal domain"/>
    <property type="match status" value="1"/>
</dbReference>
<evidence type="ECO:0000313" key="3">
    <source>
        <dbReference type="Proteomes" id="UP000078148"/>
    </source>
</evidence>
<dbReference type="OrthoDB" id="137129at2"/>
<proteinExistence type="inferred from homology"/>
<dbReference type="InterPro" id="IPR011659">
    <property type="entry name" value="WD40"/>
</dbReference>
<accession>A0A172ZMI8</accession>
<sequence>MLALILLLGGCGNDAAVNGSKGQQLTVVSDDSSSTGQQPTVMLTSVDALDNVYARTWLSPDELLINKEDRLLVYHLSTGKSTPLTPNRKAPQYLAEASPDGKHVYFTEGRENDKYVIHGYILERATGQIVKLGDMDMVNEVKWADNEQLISGLPGTGIRLIDLQGKSTRLQFHEPHPTEAIHHVEKVGERIYYLASDGQGYTTLNSFTTQDLKSTLVASNVADFSVAPDGKSIVIQEVKWNTSEPFRLLVIDDKGNVKGTIGEGTLLGRPAWSPDGELLAFTIYQESQQGLKGLYIFDQRTGKTIPLTGEIQEYNQSTRWSPDSRHISVYTEDKKVVSHIVGISS</sequence>
<dbReference type="SUPFAM" id="SSF82171">
    <property type="entry name" value="DPP6 N-terminal domain-like"/>
    <property type="match status" value="1"/>
</dbReference>
<dbReference type="PANTHER" id="PTHR36842">
    <property type="entry name" value="PROTEIN TOLB HOMOLOG"/>
    <property type="match status" value="1"/>
</dbReference>
<comment type="similarity">
    <text evidence="1">Belongs to the TolB family.</text>
</comment>
<keyword evidence="2" id="KW-0031">Aminopeptidase</keyword>
<dbReference type="PANTHER" id="PTHR36842:SF1">
    <property type="entry name" value="PROTEIN TOLB"/>
    <property type="match status" value="1"/>
</dbReference>
<gene>
    <name evidence="2" type="ORF">AR543_15610</name>
</gene>
<keyword evidence="2" id="KW-0378">Hydrolase</keyword>
<reference evidence="3" key="1">
    <citation type="submission" date="2015-10" db="EMBL/GenBank/DDBJ databases">
        <title>Genome of Paenibacillus bovis sp. nov.</title>
        <authorList>
            <person name="Wu Z."/>
            <person name="Gao C."/>
            <person name="Liu Z."/>
            <person name="Zheng H."/>
        </authorList>
    </citation>
    <scope>NUCLEOTIDE SEQUENCE [LARGE SCALE GENOMIC DNA]</scope>
    <source>
        <strain evidence="3">BD3526</strain>
    </source>
</reference>
<dbReference type="KEGG" id="pbv:AR543_15610"/>
<evidence type="ECO:0000313" key="2">
    <source>
        <dbReference type="EMBL" id="ANF98856.1"/>
    </source>
</evidence>